<feature type="transmembrane region" description="Helical" evidence="1">
    <location>
        <begin position="6"/>
        <end position="25"/>
    </location>
</feature>
<dbReference type="AlphaFoldDB" id="A0A7W9HUG9"/>
<accession>A0A7W9HUG9</accession>
<dbReference type="Proteomes" id="UP000552097">
    <property type="component" value="Unassembled WGS sequence"/>
</dbReference>
<feature type="transmembrane region" description="Helical" evidence="1">
    <location>
        <begin position="277"/>
        <end position="295"/>
    </location>
</feature>
<evidence type="ECO:0000256" key="1">
    <source>
        <dbReference type="SAM" id="Phobius"/>
    </source>
</evidence>
<feature type="transmembrane region" description="Helical" evidence="1">
    <location>
        <begin position="160"/>
        <end position="178"/>
    </location>
</feature>
<keyword evidence="1" id="KW-0812">Transmembrane</keyword>
<dbReference type="RefSeq" id="WP_184928592.1">
    <property type="nucleotide sequence ID" value="NZ_JACHMO010000001.1"/>
</dbReference>
<dbReference type="InterPro" id="IPR026467">
    <property type="entry name" value="Ser/Gly_Cys_C_dom"/>
</dbReference>
<proteinExistence type="predicted"/>
<keyword evidence="3" id="KW-1185">Reference proteome</keyword>
<organism evidence="2 3">
    <name type="scientific">Saccharothrix ecbatanensis</name>
    <dbReference type="NCBI Taxonomy" id="1105145"/>
    <lineage>
        <taxon>Bacteria</taxon>
        <taxon>Bacillati</taxon>
        <taxon>Actinomycetota</taxon>
        <taxon>Actinomycetes</taxon>
        <taxon>Pseudonocardiales</taxon>
        <taxon>Pseudonocardiaceae</taxon>
        <taxon>Saccharothrix</taxon>
    </lineage>
</organism>
<dbReference type="NCBIfam" id="TIGR04222">
    <property type="entry name" value="near_uncomplex"/>
    <property type="match status" value="1"/>
</dbReference>
<keyword evidence="1" id="KW-1133">Transmembrane helix</keyword>
<comment type="caution">
    <text evidence="2">The sequence shown here is derived from an EMBL/GenBank/DDBJ whole genome shotgun (WGS) entry which is preliminary data.</text>
</comment>
<keyword evidence="1" id="KW-0472">Membrane</keyword>
<name>A0A7W9HUG9_9PSEU</name>
<protein>
    <submittedName>
        <fullName evidence="2">Uncharacterized protein (TIGR04222 family)</fullName>
    </submittedName>
</protein>
<evidence type="ECO:0000313" key="2">
    <source>
        <dbReference type="EMBL" id="MBB5808725.1"/>
    </source>
</evidence>
<gene>
    <name evidence="2" type="ORF">F4560_008493</name>
</gene>
<reference evidence="2 3" key="1">
    <citation type="submission" date="2020-08" db="EMBL/GenBank/DDBJ databases">
        <title>Sequencing the genomes of 1000 actinobacteria strains.</title>
        <authorList>
            <person name="Klenk H.-P."/>
        </authorList>
    </citation>
    <scope>NUCLEOTIDE SEQUENCE [LARGE SCALE GENOMIC DNA]</scope>
    <source>
        <strain evidence="2 3">DSM 45486</strain>
    </source>
</reference>
<sequence length="313" mass="32776">MTFSSTFLWWYGPALVVAVVVGLWLKRVTGAVPDRPLTFEEIGYLGGGPVRAVEVAVSGLVAENLARVSGATVAAVPGSVPEHPVTALQSVVLARLDRPRDLDELVVGVATSGPARHIGQRLVAGGLLVAPRRRLVRAALAVVPLLLLAVVAVFASQPGWQTATALSVTAALVVLLLLGPPPVLTRRGARAYEEATAGLAPVDPAEVTARYGLARMSVPPAPPSPPAPHKGSARAATGVFDGERVEPIAPAETSQHPLPRRRRAVVVEPQRWQRRNGLLVAGGWFAGGWLAAQWLEGDDGGEFVDSDFGGFDA</sequence>
<feature type="transmembrane region" description="Helical" evidence="1">
    <location>
        <begin position="135"/>
        <end position="154"/>
    </location>
</feature>
<dbReference type="EMBL" id="JACHMO010000001">
    <property type="protein sequence ID" value="MBB5808725.1"/>
    <property type="molecule type" value="Genomic_DNA"/>
</dbReference>
<evidence type="ECO:0000313" key="3">
    <source>
        <dbReference type="Proteomes" id="UP000552097"/>
    </source>
</evidence>